<evidence type="ECO:0000259" key="1">
    <source>
        <dbReference type="PROSITE" id="PS50878"/>
    </source>
</evidence>
<dbReference type="SUPFAM" id="SSF56672">
    <property type="entry name" value="DNA/RNA polymerases"/>
    <property type="match status" value="1"/>
</dbReference>
<dbReference type="PROSITE" id="PS50878">
    <property type="entry name" value="RT_POL"/>
    <property type="match status" value="1"/>
</dbReference>
<proteinExistence type="predicted"/>
<dbReference type="PANTHER" id="PTHR33332">
    <property type="entry name" value="REVERSE TRANSCRIPTASE DOMAIN-CONTAINING PROTEIN"/>
    <property type="match status" value="1"/>
</dbReference>
<evidence type="ECO:0000313" key="2">
    <source>
        <dbReference type="EMBL" id="KAG5852586.1"/>
    </source>
</evidence>
<sequence length="173" mass="18812">MGTYNQSIHSIPAYSWAESWEVLDPIQACIGQENNLLDPHQSGFRSGHSTETALLAVTEALATARASRLSSVLILLDLSAAFDTVNHKILLSTLARMGIARTALSWFASYLADRTYQVTWKGSASASHPLVTGVPQGSVLGPLLFSLYTRSLGSVIYSHGFSYHCYADDTQLF</sequence>
<feature type="non-terminal residue" evidence="2">
    <location>
        <position position="173"/>
    </location>
</feature>
<protein>
    <recommendedName>
        <fullName evidence="1">Reverse transcriptase domain-containing protein</fullName>
    </recommendedName>
</protein>
<evidence type="ECO:0000313" key="3">
    <source>
        <dbReference type="Proteomes" id="UP001044222"/>
    </source>
</evidence>
<dbReference type="EMBL" id="JAFIRN010000003">
    <property type="protein sequence ID" value="KAG5852586.1"/>
    <property type="molecule type" value="Genomic_DNA"/>
</dbReference>
<name>A0A9D3MPE1_ANGAN</name>
<organism evidence="2 3">
    <name type="scientific">Anguilla anguilla</name>
    <name type="common">European freshwater eel</name>
    <name type="synonym">Muraena anguilla</name>
    <dbReference type="NCBI Taxonomy" id="7936"/>
    <lineage>
        <taxon>Eukaryota</taxon>
        <taxon>Metazoa</taxon>
        <taxon>Chordata</taxon>
        <taxon>Craniata</taxon>
        <taxon>Vertebrata</taxon>
        <taxon>Euteleostomi</taxon>
        <taxon>Actinopterygii</taxon>
        <taxon>Neopterygii</taxon>
        <taxon>Teleostei</taxon>
        <taxon>Anguilliformes</taxon>
        <taxon>Anguillidae</taxon>
        <taxon>Anguilla</taxon>
    </lineage>
</organism>
<keyword evidence="3" id="KW-1185">Reference proteome</keyword>
<reference evidence="2" key="1">
    <citation type="submission" date="2021-01" db="EMBL/GenBank/DDBJ databases">
        <title>A chromosome-scale assembly of European eel, Anguilla anguilla.</title>
        <authorList>
            <person name="Henkel C."/>
            <person name="Jong-Raadsen S.A."/>
            <person name="Dufour S."/>
            <person name="Weltzien F.-A."/>
            <person name="Palstra A.P."/>
            <person name="Pelster B."/>
            <person name="Spaink H.P."/>
            <person name="Van Den Thillart G.E."/>
            <person name="Jansen H."/>
            <person name="Zahm M."/>
            <person name="Klopp C."/>
            <person name="Cedric C."/>
            <person name="Louis A."/>
            <person name="Berthelot C."/>
            <person name="Parey E."/>
            <person name="Roest Crollius H."/>
            <person name="Montfort J."/>
            <person name="Robinson-Rechavi M."/>
            <person name="Bucao C."/>
            <person name="Bouchez O."/>
            <person name="Gislard M."/>
            <person name="Lluch J."/>
            <person name="Milhes M."/>
            <person name="Lampietro C."/>
            <person name="Lopez Roques C."/>
            <person name="Donnadieu C."/>
            <person name="Braasch I."/>
            <person name="Desvignes T."/>
            <person name="Postlethwait J."/>
            <person name="Bobe J."/>
            <person name="Guiguen Y."/>
            <person name="Dirks R."/>
        </authorList>
    </citation>
    <scope>NUCLEOTIDE SEQUENCE</scope>
    <source>
        <strain evidence="2">Tag_6206</strain>
        <tissue evidence="2">Liver</tissue>
    </source>
</reference>
<dbReference type="AlphaFoldDB" id="A0A9D3MPE1"/>
<gene>
    <name evidence="2" type="ORF">ANANG_G00064050</name>
</gene>
<feature type="domain" description="Reverse transcriptase" evidence="1">
    <location>
        <begin position="1"/>
        <end position="173"/>
    </location>
</feature>
<dbReference type="Proteomes" id="UP001044222">
    <property type="component" value="Unassembled WGS sequence"/>
</dbReference>
<dbReference type="Pfam" id="PF00078">
    <property type="entry name" value="RVT_1"/>
    <property type="match status" value="1"/>
</dbReference>
<dbReference type="InterPro" id="IPR000477">
    <property type="entry name" value="RT_dom"/>
</dbReference>
<dbReference type="InterPro" id="IPR043502">
    <property type="entry name" value="DNA/RNA_pol_sf"/>
</dbReference>
<accession>A0A9D3MPE1</accession>
<comment type="caution">
    <text evidence="2">The sequence shown here is derived from an EMBL/GenBank/DDBJ whole genome shotgun (WGS) entry which is preliminary data.</text>
</comment>